<evidence type="ECO:0000313" key="2">
    <source>
        <dbReference type="EMBL" id="KAK6537258.1"/>
    </source>
</evidence>
<organism evidence="2 3">
    <name type="scientific">Orbilia ellipsospora</name>
    <dbReference type="NCBI Taxonomy" id="2528407"/>
    <lineage>
        <taxon>Eukaryota</taxon>
        <taxon>Fungi</taxon>
        <taxon>Dikarya</taxon>
        <taxon>Ascomycota</taxon>
        <taxon>Pezizomycotina</taxon>
        <taxon>Orbiliomycetes</taxon>
        <taxon>Orbiliales</taxon>
        <taxon>Orbiliaceae</taxon>
        <taxon>Orbilia</taxon>
    </lineage>
</organism>
<protein>
    <submittedName>
        <fullName evidence="2">Uncharacterized protein</fullName>
    </submittedName>
</protein>
<reference evidence="2 3" key="1">
    <citation type="submission" date="2019-10" db="EMBL/GenBank/DDBJ databases">
        <authorList>
            <person name="Palmer J.M."/>
        </authorList>
    </citation>
    <scope>NUCLEOTIDE SEQUENCE [LARGE SCALE GENOMIC DNA]</scope>
    <source>
        <strain evidence="2 3">TWF694</strain>
    </source>
</reference>
<dbReference type="AlphaFoldDB" id="A0AAV9XBH7"/>
<proteinExistence type="predicted"/>
<accession>A0AAV9XBH7</accession>
<evidence type="ECO:0000313" key="3">
    <source>
        <dbReference type="Proteomes" id="UP001365542"/>
    </source>
</evidence>
<feature type="region of interest" description="Disordered" evidence="1">
    <location>
        <begin position="94"/>
        <end position="113"/>
    </location>
</feature>
<dbReference type="EMBL" id="JAVHJO010000009">
    <property type="protein sequence ID" value="KAK6537258.1"/>
    <property type="molecule type" value="Genomic_DNA"/>
</dbReference>
<name>A0AAV9XBH7_9PEZI</name>
<comment type="caution">
    <text evidence="2">The sequence shown here is derived from an EMBL/GenBank/DDBJ whole genome shotgun (WGS) entry which is preliminary data.</text>
</comment>
<gene>
    <name evidence="2" type="ORF">TWF694_011451</name>
</gene>
<sequence>MSAPRKRRLTVILDEAVLDLKAHNTLVFVRKVNGKPGNVALGVGHLGPDLGRPQLFHINIFEWEEKYRVFLSSLHDGLELFVLDPKLTLLTTLPPPEVSNVSPAEGSHNDQTENADSAIGLQKGESSAETNAVDISFGQVAIYKDNLLGEARKADTTYWTKDVQKTFAVQNSPQTFHLGVQQLTVKGIYTPIFVDPHSASLNGTTEVSLEDEYLLYWSSEDEVRMGKFVKVDESVSFKVVFEGGEYNKTVRFGYKEPDYPKDGDEQFYWYHIPDSSDGHEPSNKLPRE</sequence>
<keyword evidence="3" id="KW-1185">Reference proteome</keyword>
<dbReference type="Proteomes" id="UP001365542">
    <property type="component" value="Unassembled WGS sequence"/>
</dbReference>
<evidence type="ECO:0000256" key="1">
    <source>
        <dbReference type="SAM" id="MobiDB-lite"/>
    </source>
</evidence>